<dbReference type="Gene3D" id="3.40.190.290">
    <property type="match status" value="1"/>
</dbReference>
<keyword evidence="7" id="KW-1185">Reference proteome</keyword>
<reference evidence="6 7" key="1">
    <citation type="submission" date="2023-11" db="EMBL/GenBank/DDBJ databases">
        <title>Paucibacter sp. nov., isolated from fresh soil in Korea.</title>
        <authorList>
            <person name="Le N.T.T."/>
        </authorList>
    </citation>
    <scope>NUCLEOTIDE SEQUENCE [LARGE SCALE GENOMIC DNA]</scope>
    <source>
        <strain evidence="6 7">R3-3</strain>
    </source>
</reference>
<dbReference type="Proteomes" id="UP001285263">
    <property type="component" value="Unassembled WGS sequence"/>
</dbReference>
<protein>
    <submittedName>
        <fullName evidence="6">LysR substrate-binding domain-containing protein</fullName>
    </submittedName>
</protein>
<keyword evidence="4" id="KW-0804">Transcription</keyword>
<evidence type="ECO:0000256" key="1">
    <source>
        <dbReference type="ARBA" id="ARBA00009437"/>
    </source>
</evidence>
<dbReference type="PANTHER" id="PTHR30537">
    <property type="entry name" value="HTH-TYPE TRANSCRIPTIONAL REGULATOR"/>
    <property type="match status" value="1"/>
</dbReference>
<evidence type="ECO:0000313" key="7">
    <source>
        <dbReference type="Proteomes" id="UP001285263"/>
    </source>
</evidence>
<gene>
    <name evidence="6" type="ORF">SNE35_09090</name>
</gene>
<evidence type="ECO:0000313" key="6">
    <source>
        <dbReference type="EMBL" id="MDY0744661.1"/>
    </source>
</evidence>
<organism evidence="6 7">
    <name type="scientific">Roseateles agri</name>
    <dbReference type="NCBI Taxonomy" id="3098619"/>
    <lineage>
        <taxon>Bacteria</taxon>
        <taxon>Pseudomonadati</taxon>
        <taxon>Pseudomonadota</taxon>
        <taxon>Betaproteobacteria</taxon>
        <taxon>Burkholderiales</taxon>
        <taxon>Sphaerotilaceae</taxon>
        <taxon>Roseateles</taxon>
    </lineage>
</organism>
<comment type="caution">
    <text evidence="6">The sequence shown here is derived from an EMBL/GenBank/DDBJ whole genome shotgun (WGS) entry which is preliminary data.</text>
</comment>
<dbReference type="InterPro" id="IPR036388">
    <property type="entry name" value="WH-like_DNA-bd_sf"/>
</dbReference>
<dbReference type="SUPFAM" id="SSF53850">
    <property type="entry name" value="Periplasmic binding protein-like II"/>
    <property type="match status" value="1"/>
</dbReference>
<dbReference type="Pfam" id="PF00126">
    <property type="entry name" value="HTH_1"/>
    <property type="match status" value="1"/>
</dbReference>
<accession>A0ABU5DFS7</accession>
<dbReference type="InterPro" id="IPR036390">
    <property type="entry name" value="WH_DNA-bd_sf"/>
</dbReference>
<dbReference type="InterPro" id="IPR058163">
    <property type="entry name" value="LysR-type_TF_proteobact-type"/>
</dbReference>
<dbReference type="Pfam" id="PF03466">
    <property type="entry name" value="LysR_substrate"/>
    <property type="match status" value="1"/>
</dbReference>
<dbReference type="PROSITE" id="PS50931">
    <property type="entry name" value="HTH_LYSR"/>
    <property type="match status" value="1"/>
</dbReference>
<keyword evidence="3" id="KW-0238">DNA-binding</keyword>
<dbReference type="CDD" id="cd08422">
    <property type="entry name" value="PBP2_CrgA_like"/>
    <property type="match status" value="1"/>
</dbReference>
<name>A0ABU5DFS7_9BURK</name>
<dbReference type="PANTHER" id="PTHR30537:SF5">
    <property type="entry name" value="HTH-TYPE TRANSCRIPTIONAL ACTIVATOR TTDR-RELATED"/>
    <property type="match status" value="1"/>
</dbReference>
<keyword evidence="2" id="KW-0805">Transcription regulation</keyword>
<dbReference type="Gene3D" id="1.10.10.10">
    <property type="entry name" value="Winged helix-like DNA-binding domain superfamily/Winged helix DNA-binding domain"/>
    <property type="match status" value="1"/>
</dbReference>
<evidence type="ECO:0000259" key="5">
    <source>
        <dbReference type="PROSITE" id="PS50931"/>
    </source>
</evidence>
<evidence type="ECO:0000256" key="3">
    <source>
        <dbReference type="ARBA" id="ARBA00023125"/>
    </source>
</evidence>
<feature type="domain" description="HTH lysR-type" evidence="5">
    <location>
        <begin position="14"/>
        <end position="71"/>
    </location>
</feature>
<proteinExistence type="inferred from homology"/>
<dbReference type="InterPro" id="IPR000847">
    <property type="entry name" value="LysR_HTH_N"/>
</dbReference>
<dbReference type="SUPFAM" id="SSF46785">
    <property type="entry name" value="Winged helix' DNA-binding domain"/>
    <property type="match status" value="1"/>
</dbReference>
<evidence type="ECO:0000256" key="4">
    <source>
        <dbReference type="ARBA" id="ARBA00023163"/>
    </source>
</evidence>
<sequence>MKKNDMNASPNNTDRLSLLETFVRIVEAGSISAAATQLDSTPPTISRRLQALERELGLQLLARSSRSMTLTEDGERCYQRAKSLLAEWAEFESDVRGEDDEPRGNLRVVVPHAFGQAKLVDALGDFLERYPGISIEWTLHDRTPDFVANKVDCAIHAGEVTTESAVAVLLAEVPRIVAASPRLLGKQLPMHANELANLPWIGQHPYSRDRVELREAESSEAVEVRFRPRVITDNLFALRSAALRGLGVCVASEWVLREDIDRGDLVHIAPTWQAAPLPLWLVYPRLQHTPARVRHFLAAMRAAVPVALSGEVLRKRGRDGGR</sequence>
<comment type="similarity">
    <text evidence="1">Belongs to the LysR transcriptional regulatory family.</text>
</comment>
<dbReference type="InterPro" id="IPR005119">
    <property type="entry name" value="LysR_subst-bd"/>
</dbReference>
<evidence type="ECO:0000256" key="2">
    <source>
        <dbReference type="ARBA" id="ARBA00023015"/>
    </source>
</evidence>
<dbReference type="EMBL" id="JAXCLA010000003">
    <property type="protein sequence ID" value="MDY0744661.1"/>
    <property type="molecule type" value="Genomic_DNA"/>
</dbReference>